<keyword evidence="5 8" id="KW-0067">ATP-binding</keyword>
<dbReference type="EMBL" id="JACCKI010000003">
    <property type="protein sequence ID" value="NZA04833.1"/>
    <property type="molecule type" value="Genomic_DNA"/>
</dbReference>
<evidence type="ECO:0000313" key="8">
    <source>
        <dbReference type="EMBL" id="NZA04833.1"/>
    </source>
</evidence>
<keyword evidence="3" id="KW-1003">Cell membrane</keyword>
<proteinExistence type="predicted"/>
<dbReference type="Proteomes" id="UP000307517">
    <property type="component" value="Unassembled WGS sequence"/>
</dbReference>
<dbReference type="PANTHER" id="PTHR42788:SF7">
    <property type="entry name" value="NITRATE ABC TRANSPORTER ATP-BINDING PROTEIN"/>
    <property type="match status" value="1"/>
</dbReference>
<dbReference type="SMART" id="SM00382">
    <property type="entry name" value="AAA"/>
    <property type="match status" value="1"/>
</dbReference>
<dbReference type="InterPro" id="IPR050166">
    <property type="entry name" value="ABC_transporter_ATP-bind"/>
</dbReference>
<accession>A0A0E3CRR3</accession>
<dbReference type="InterPro" id="IPR027417">
    <property type="entry name" value="P-loop_NTPase"/>
</dbReference>
<evidence type="ECO:0000256" key="5">
    <source>
        <dbReference type="ARBA" id="ARBA00022840"/>
    </source>
</evidence>
<evidence type="ECO:0000256" key="1">
    <source>
        <dbReference type="ARBA" id="ARBA00004202"/>
    </source>
</evidence>
<dbReference type="GO" id="GO:0005886">
    <property type="term" value="C:plasma membrane"/>
    <property type="evidence" value="ECO:0007669"/>
    <property type="project" value="UniProtKB-SubCell"/>
</dbReference>
<reference evidence="10 12" key="2">
    <citation type="submission" date="2019-04" db="EMBL/GenBank/DDBJ databases">
        <title>Genome Announcement to Ensure Probiotic Safety of Lactobacillus rhamnosus UBLR-58.</title>
        <authorList>
            <person name="Sulthana A."/>
            <person name="Lakshmi S.G."/>
            <person name="Madempudi R.S."/>
        </authorList>
    </citation>
    <scope>NUCLEOTIDE SEQUENCE [LARGE SCALE GENOMIC DNA]</scope>
    <source>
        <strain evidence="10 12">UBLR-58</strain>
    </source>
</reference>
<evidence type="ECO:0000259" key="7">
    <source>
        <dbReference type="PROSITE" id="PS50893"/>
    </source>
</evidence>
<dbReference type="InterPro" id="IPR017871">
    <property type="entry name" value="ABC_transporter-like_CS"/>
</dbReference>
<reference evidence="8 13" key="3">
    <citation type="submission" date="2020-07" db="EMBL/GenBank/DDBJ databases">
        <title>Organ Donor 1.</title>
        <authorList>
            <person name="Marsh A.J."/>
            <person name="Azcarate-Peril M.A."/>
        </authorList>
    </citation>
    <scope>NUCLEOTIDE SEQUENCE [LARGE SCALE GENOMIC DNA]</scope>
    <source>
        <strain evidence="8 13">AMC0712</strain>
    </source>
</reference>
<sequence>MAVLDVRGLHQYFEQGTVNENHALKGIDLSLERGEFVAIIGGNGAGKSTLLNSIAGTLPVNQGQILINGKDVTYQNVAKRAKLIARVFQDPRSGTASLLTIEQNLALAEKRGEWRNFWAGGVKRRDRQHFQEKLATLGLGLEKRLGAEMGLLSGGQRQAVTLLMATLKKPALLLLDEHTAALDPQTSATVMALTDQMVRAQQITTLMITHNMASALKYGDRLIMLDHGEIAVDVRGEEKRHLTVEDLLTLFKERSGQEFADDAVLLS</sequence>
<protein>
    <submittedName>
        <fullName evidence="9">ABC transporter ATP-binding protein</fullName>
    </submittedName>
    <submittedName>
        <fullName evidence="8">ATP-binding cassette domain-containing protein</fullName>
    </submittedName>
</protein>
<dbReference type="InterPro" id="IPR003439">
    <property type="entry name" value="ABC_transporter-like_ATP-bd"/>
</dbReference>
<reference evidence="9 11" key="1">
    <citation type="submission" date="2017-01" db="EMBL/GenBank/DDBJ databases">
        <title>In silico prediction, in vitro antibacterial spectrum and physicochemical properties of a putative bacteriocin produced by Lactobacillus rhamnosus strain L156.4.</title>
        <authorList>
            <person name="Silveira A.M."/>
            <person name="Monteiro A.S."/>
            <person name="Santos V.L."/>
            <person name="Nicoli J.R."/>
            <person name="Azevedo V."/>
            <person name="Soares S.C."/>
            <person name="Castro-Oliveira L."/>
            <person name="Dias-Souza M.V."/>
            <person name="Nardi R.M."/>
        </authorList>
    </citation>
    <scope>NUCLEOTIDE SEQUENCE [LARGE SCALE GENOMIC DNA]</scope>
    <source>
        <strain evidence="9 11">L156.4</strain>
    </source>
</reference>
<comment type="subcellular location">
    <subcellularLocation>
        <location evidence="1">Cell membrane</location>
        <topology evidence="1">Peripheral membrane protein</topology>
    </subcellularLocation>
</comment>
<organism evidence="8 13">
    <name type="scientific">Lacticaseibacillus rhamnosus</name>
    <name type="common">Lactobacillus rhamnosus</name>
    <dbReference type="NCBI Taxonomy" id="47715"/>
    <lineage>
        <taxon>Bacteria</taxon>
        <taxon>Bacillati</taxon>
        <taxon>Bacillota</taxon>
        <taxon>Bacilli</taxon>
        <taxon>Lactobacillales</taxon>
        <taxon>Lactobacillaceae</taxon>
        <taxon>Lacticaseibacillus</taxon>
    </lineage>
</organism>
<dbReference type="PROSITE" id="PS00211">
    <property type="entry name" value="ABC_TRANSPORTER_1"/>
    <property type="match status" value="1"/>
</dbReference>
<dbReference type="EMBL" id="SSHM01000001">
    <property type="protein sequence ID" value="THC80940.1"/>
    <property type="molecule type" value="Genomic_DNA"/>
</dbReference>
<dbReference type="RefSeq" id="WP_005684094.1">
    <property type="nucleotide sequence ID" value="NZ_CABFNI010000005.1"/>
</dbReference>
<name>A0A0E3CRR3_LACRH</name>
<dbReference type="AlphaFoldDB" id="A0A0E3CRR3"/>
<dbReference type="eggNOG" id="COG1101">
    <property type="taxonomic scope" value="Bacteria"/>
</dbReference>
<evidence type="ECO:0000256" key="4">
    <source>
        <dbReference type="ARBA" id="ARBA00022741"/>
    </source>
</evidence>
<dbReference type="OrthoDB" id="9776369at2"/>
<dbReference type="Proteomes" id="UP000552935">
    <property type="component" value="Unassembled WGS sequence"/>
</dbReference>
<dbReference type="EMBL" id="MTJY01000019">
    <property type="protein sequence ID" value="ONN75492.1"/>
    <property type="molecule type" value="Genomic_DNA"/>
</dbReference>
<dbReference type="Proteomes" id="UP000189067">
    <property type="component" value="Unassembled WGS sequence"/>
</dbReference>
<evidence type="ECO:0000313" key="11">
    <source>
        <dbReference type="Proteomes" id="UP000189067"/>
    </source>
</evidence>
<dbReference type="GO" id="GO:0005524">
    <property type="term" value="F:ATP binding"/>
    <property type="evidence" value="ECO:0007669"/>
    <property type="project" value="UniProtKB-KW"/>
</dbReference>
<dbReference type="Gene3D" id="3.40.50.300">
    <property type="entry name" value="P-loop containing nucleotide triphosphate hydrolases"/>
    <property type="match status" value="1"/>
</dbReference>
<accession>A0A2A5L8I1</accession>
<keyword evidence="4" id="KW-0547">Nucleotide-binding</keyword>
<dbReference type="PROSITE" id="PS50893">
    <property type="entry name" value="ABC_TRANSPORTER_2"/>
    <property type="match status" value="1"/>
</dbReference>
<evidence type="ECO:0000313" key="13">
    <source>
        <dbReference type="Proteomes" id="UP000552935"/>
    </source>
</evidence>
<evidence type="ECO:0000313" key="10">
    <source>
        <dbReference type="EMBL" id="THC80940.1"/>
    </source>
</evidence>
<evidence type="ECO:0000256" key="2">
    <source>
        <dbReference type="ARBA" id="ARBA00022448"/>
    </source>
</evidence>
<dbReference type="GO" id="GO:0016887">
    <property type="term" value="F:ATP hydrolysis activity"/>
    <property type="evidence" value="ECO:0007669"/>
    <property type="project" value="InterPro"/>
</dbReference>
<evidence type="ECO:0000256" key="3">
    <source>
        <dbReference type="ARBA" id="ARBA00022475"/>
    </source>
</evidence>
<evidence type="ECO:0000313" key="12">
    <source>
        <dbReference type="Proteomes" id="UP000307517"/>
    </source>
</evidence>
<evidence type="ECO:0000256" key="6">
    <source>
        <dbReference type="ARBA" id="ARBA00023136"/>
    </source>
</evidence>
<comment type="caution">
    <text evidence="8">The sequence shown here is derived from an EMBL/GenBank/DDBJ whole genome shotgun (WGS) entry which is preliminary data.</text>
</comment>
<gene>
    <name evidence="9" type="ORF">BWR10_03170</name>
    <name evidence="10" type="ORF">E6L36_11545</name>
    <name evidence="8" type="ORF">H0N82_06855</name>
</gene>
<dbReference type="SUPFAM" id="SSF52540">
    <property type="entry name" value="P-loop containing nucleoside triphosphate hydrolases"/>
    <property type="match status" value="1"/>
</dbReference>
<evidence type="ECO:0000313" key="9">
    <source>
        <dbReference type="EMBL" id="ONN75492.1"/>
    </source>
</evidence>
<keyword evidence="6" id="KW-0472">Membrane</keyword>
<feature type="domain" description="ABC transporter" evidence="7">
    <location>
        <begin position="4"/>
        <end position="252"/>
    </location>
</feature>
<dbReference type="STRING" id="47715.AWJ15_13530"/>
<dbReference type="InterPro" id="IPR003593">
    <property type="entry name" value="AAA+_ATPase"/>
</dbReference>
<dbReference type="PANTHER" id="PTHR42788">
    <property type="entry name" value="TAURINE IMPORT ATP-BINDING PROTEIN-RELATED"/>
    <property type="match status" value="1"/>
</dbReference>
<keyword evidence="2" id="KW-0813">Transport</keyword>
<dbReference type="Pfam" id="PF00005">
    <property type="entry name" value="ABC_tran"/>
    <property type="match status" value="1"/>
</dbReference>